<evidence type="ECO:0000256" key="1">
    <source>
        <dbReference type="ARBA" id="ARBA00022705"/>
    </source>
</evidence>
<proteinExistence type="predicted"/>
<dbReference type="OrthoDB" id="6877at10239"/>
<dbReference type="GO" id="GO:0006260">
    <property type="term" value="P:DNA replication"/>
    <property type="evidence" value="ECO:0007669"/>
    <property type="project" value="UniProtKB-KW"/>
</dbReference>
<reference evidence="2" key="1">
    <citation type="journal article" date="2017" name="Virus Genes">
        <title>Two novel poxviruses with unusual genome rearrangements: NY_014 and Murmansk.</title>
        <authorList>
            <person name="Smithson C."/>
            <person name="Meyer H."/>
            <person name="Gigante C.M."/>
            <person name="Gao J."/>
            <person name="Zhao H."/>
            <person name="Batra D."/>
            <person name="Damon I."/>
            <person name="Upton C."/>
            <person name="Li Y."/>
        </authorList>
    </citation>
    <scope>NUCLEOTIDE SEQUENCE [LARGE SCALE GENOMIC DNA]</scope>
    <source>
        <strain evidence="2">LEIV-11411</strain>
    </source>
</reference>
<organism evidence="2">
    <name type="scientific">Murmansk poxvirus</name>
    <dbReference type="NCBI Taxonomy" id="2025359"/>
    <lineage>
        <taxon>Viruses</taxon>
        <taxon>Varidnaviria</taxon>
        <taxon>Bamfordvirae</taxon>
        <taxon>Nucleocytoviricota</taxon>
        <taxon>Pokkesviricetes</taxon>
        <taxon>Chitovirales</taxon>
        <taxon>Poxviridae</taxon>
        <taxon>Chordopoxvirinae</taxon>
        <taxon>Centapoxvirus</taxon>
        <taxon>Centapoxvirus microtuspox</taxon>
        <taxon>Murmansk microtuspox virus</taxon>
    </lineage>
</organism>
<dbReference type="EMBL" id="MF001304">
    <property type="protein sequence ID" value="AST09332.1"/>
    <property type="molecule type" value="Genomic_DNA"/>
</dbReference>
<dbReference type="Pfam" id="PF05941">
    <property type="entry name" value="Chordopox_A20R"/>
    <property type="match status" value="1"/>
</dbReference>
<evidence type="ECO:0000313" key="3">
    <source>
        <dbReference type="Proteomes" id="UP000217350"/>
    </source>
</evidence>
<accession>A0A223FMZ0</accession>
<dbReference type="Gene3D" id="6.10.140.1880">
    <property type="match status" value="1"/>
</dbReference>
<dbReference type="InterPro" id="IPR010267">
    <property type="entry name" value="Chordopox_A20R"/>
</dbReference>
<evidence type="ECO:0000313" key="2">
    <source>
        <dbReference type="EMBL" id="AST09332.1"/>
    </source>
</evidence>
<gene>
    <name evidence="2" type="ORF">Murmansk-137</name>
</gene>
<protein>
    <submittedName>
        <fullName evidence="2">Viral DNA polymerase processivity factor</fullName>
    </submittedName>
</protein>
<name>A0A223FMZ0_9POXV</name>
<keyword evidence="1" id="KW-0235">DNA replication</keyword>
<dbReference type="Proteomes" id="UP000217350">
    <property type="component" value="Segment"/>
</dbReference>
<keyword evidence="3" id="KW-1185">Reference proteome</keyword>
<sequence length="426" mass="49304">MTSATDLTNLKELLSLYKSLRFSDSAAREKYNSLVEWATHTYWKLGIKKVSNVETSIDDYYEPVKTKPFDLDPGYYIFLPVYFGSIFIYSKGKNMVELGTGNSIQISDSMKDACNKIIDSDNGVEFLRFILYNNRWVMEDVISNYQYPINLFKLGHDYGLNLTSYLEIEIENKTLFDYEFYSIIERSLKDPFPKTSICYIKIGCKKRQIVDFYKTSFMYVDKINVDNIGDNIFIPTIITKSGKKVLVKDVDHLIRSKVKEQTFVKVKNKNTFSILDDYEGNGTETRGEVIKRIIESIGNEYYVNGKYFSKVVNASFKQITTTLSINDCSNIDELVNTINKYSAVKRKIKNKSVFELSRECIGYPETDFITLVNNMQFKIKNSKVVSFNIENTNCLNNPSIEIIYGNFSQFVSIFNTLTDVKKRLQE</sequence>